<dbReference type="KEGG" id="amt:Amet_1644"/>
<sequence>MEKDYVVQVDNLTVSYYGNTALQNISFAVEPSQLVGIIGPNGAGKSTLIKAILGLMHIEKGNVKVFNQIIQKVNKRIAYVPQHNDIDLDFPVLVEEVVMMGRYPHLSWWQWPSKSDKQSVEKALAELGVEDLKKRQIGELSGGQRQRVFLARALVQDAELFFLDEPFSGIDVISENIIIKQLRNLKKQGKTIFVVHHDLSKAEAYFDQLILLNKNLVKYGDSKDVFKMGLLHKAYNGSIAMGRNEDQLMVVSQ</sequence>
<dbReference type="InterPro" id="IPR003439">
    <property type="entry name" value="ABC_transporter-like_ATP-bd"/>
</dbReference>
<feature type="domain" description="ABC transporter" evidence="5">
    <location>
        <begin position="7"/>
        <end position="239"/>
    </location>
</feature>
<dbReference type="InterPro" id="IPR017871">
    <property type="entry name" value="ABC_transporter-like_CS"/>
</dbReference>
<dbReference type="eggNOG" id="COG1121">
    <property type="taxonomic scope" value="Bacteria"/>
</dbReference>
<gene>
    <name evidence="6" type="ordered locus">Amet_1644</name>
</gene>
<proteinExistence type="inferred from homology"/>
<dbReference type="SMART" id="SM00382">
    <property type="entry name" value="AAA"/>
    <property type="match status" value="1"/>
</dbReference>
<dbReference type="HOGENOM" id="CLU_000604_1_11_9"/>
<dbReference type="FunFam" id="3.40.50.300:FF:000134">
    <property type="entry name" value="Iron-enterobactin ABC transporter ATP-binding protein"/>
    <property type="match status" value="1"/>
</dbReference>
<dbReference type="InterPro" id="IPR003593">
    <property type="entry name" value="AAA+_ATPase"/>
</dbReference>
<keyword evidence="7" id="KW-1185">Reference proteome</keyword>
<keyword evidence="3" id="KW-0547">Nucleotide-binding</keyword>
<dbReference type="GO" id="GO:0016887">
    <property type="term" value="F:ATP hydrolysis activity"/>
    <property type="evidence" value="ECO:0007669"/>
    <property type="project" value="InterPro"/>
</dbReference>
<dbReference type="STRING" id="293826.Amet_1644"/>
<evidence type="ECO:0000256" key="4">
    <source>
        <dbReference type="ARBA" id="ARBA00022840"/>
    </source>
</evidence>
<dbReference type="Pfam" id="PF00005">
    <property type="entry name" value="ABC_tran"/>
    <property type="match status" value="1"/>
</dbReference>
<dbReference type="GO" id="GO:0005524">
    <property type="term" value="F:ATP binding"/>
    <property type="evidence" value="ECO:0007669"/>
    <property type="project" value="UniProtKB-KW"/>
</dbReference>
<evidence type="ECO:0000256" key="2">
    <source>
        <dbReference type="ARBA" id="ARBA00022448"/>
    </source>
</evidence>
<dbReference type="InterPro" id="IPR050153">
    <property type="entry name" value="Metal_Ion_Import_ABC"/>
</dbReference>
<evidence type="ECO:0000313" key="7">
    <source>
        <dbReference type="Proteomes" id="UP000001572"/>
    </source>
</evidence>
<evidence type="ECO:0000313" key="6">
    <source>
        <dbReference type="EMBL" id="ABR47821.1"/>
    </source>
</evidence>
<comment type="similarity">
    <text evidence="1">Belongs to the ABC transporter superfamily.</text>
</comment>
<keyword evidence="2" id="KW-0813">Transport</keyword>
<name>A6TNQ3_ALKMQ</name>
<protein>
    <submittedName>
        <fullName evidence="6">ABC transporter related</fullName>
    </submittedName>
</protein>
<dbReference type="PANTHER" id="PTHR42734">
    <property type="entry name" value="METAL TRANSPORT SYSTEM ATP-BINDING PROTEIN TM_0124-RELATED"/>
    <property type="match status" value="1"/>
</dbReference>
<accession>A6TNQ3</accession>
<keyword evidence="4" id="KW-0067">ATP-binding</keyword>
<dbReference type="SUPFAM" id="SSF52540">
    <property type="entry name" value="P-loop containing nucleoside triphosphate hydrolases"/>
    <property type="match status" value="1"/>
</dbReference>
<dbReference type="OrthoDB" id="9806726at2"/>
<dbReference type="Proteomes" id="UP000001572">
    <property type="component" value="Chromosome"/>
</dbReference>
<reference evidence="7" key="1">
    <citation type="journal article" date="2016" name="Genome Announc.">
        <title>Complete genome sequence of Alkaliphilus metalliredigens strain QYMF, an alkaliphilic and metal-reducing bacterium isolated from borax-contaminated leachate ponds.</title>
        <authorList>
            <person name="Hwang C."/>
            <person name="Copeland A."/>
            <person name="Lucas S."/>
            <person name="Lapidus A."/>
            <person name="Barry K."/>
            <person name="Detter J.C."/>
            <person name="Glavina Del Rio T."/>
            <person name="Hammon N."/>
            <person name="Israni S."/>
            <person name="Dalin E."/>
            <person name="Tice H."/>
            <person name="Pitluck S."/>
            <person name="Chertkov O."/>
            <person name="Brettin T."/>
            <person name="Bruce D."/>
            <person name="Han C."/>
            <person name="Schmutz J."/>
            <person name="Larimer F."/>
            <person name="Land M.L."/>
            <person name="Hauser L."/>
            <person name="Kyrpides N."/>
            <person name="Mikhailova N."/>
            <person name="Ye Q."/>
            <person name="Zhou J."/>
            <person name="Richardson P."/>
            <person name="Fields M.W."/>
        </authorList>
    </citation>
    <scope>NUCLEOTIDE SEQUENCE [LARGE SCALE GENOMIC DNA]</scope>
    <source>
        <strain evidence="7">QYMF</strain>
    </source>
</reference>
<dbReference type="AlphaFoldDB" id="A6TNQ3"/>
<evidence type="ECO:0000256" key="1">
    <source>
        <dbReference type="ARBA" id="ARBA00005417"/>
    </source>
</evidence>
<dbReference type="EMBL" id="CP000724">
    <property type="protein sequence ID" value="ABR47821.1"/>
    <property type="molecule type" value="Genomic_DNA"/>
</dbReference>
<dbReference type="RefSeq" id="WP_012062859.1">
    <property type="nucleotide sequence ID" value="NC_009633.1"/>
</dbReference>
<dbReference type="PROSITE" id="PS50893">
    <property type="entry name" value="ABC_TRANSPORTER_2"/>
    <property type="match status" value="1"/>
</dbReference>
<dbReference type="CDD" id="cd03235">
    <property type="entry name" value="ABC_Metallic_Cations"/>
    <property type="match status" value="1"/>
</dbReference>
<organism evidence="6 7">
    <name type="scientific">Alkaliphilus metalliredigens (strain QYMF)</name>
    <dbReference type="NCBI Taxonomy" id="293826"/>
    <lineage>
        <taxon>Bacteria</taxon>
        <taxon>Bacillati</taxon>
        <taxon>Bacillota</taxon>
        <taxon>Clostridia</taxon>
        <taxon>Peptostreptococcales</taxon>
        <taxon>Natronincolaceae</taxon>
        <taxon>Alkaliphilus</taxon>
    </lineage>
</organism>
<dbReference type="PANTHER" id="PTHR42734:SF5">
    <property type="entry name" value="IRON TRANSPORT SYSTEM ATP-BINDING PROTEIN HI_0361-RELATED"/>
    <property type="match status" value="1"/>
</dbReference>
<evidence type="ECO:0000256" key="3">
    <source>
        <dbReference type="ARBA" id="ARBA00022741"/>
    </source>
</evidence>
<dbReference type="Gene3D" id="3.40.50.300">
    <property type="entry name" value="P-loop containing nucleotide triphosphate hydrolases"/>
    <property type="match status" value="1"/>
</dbReference>
<dbReference type="InterPro" id="IPR027417">
    <property type="entry name" value="P-loop_NTPase"/>
</dbReference>
<dbReference type="PROSITE" id="PS00211">
    <property type="entry name" value="ABC_TRANSPORTER_1"/>
    <property type="match status" value="1"/>
</dbReference>
<evidence type="ECO:0000259" key="5">
    <source>
        <dbReference type="PROSITE" id="PS50893"/>
    </source>
</evidence>